<accession>A0ABW1D7Y9</accession>
<evidence type="ECO:0000256" key="1">
    <source>
        <dbReference type="SAM" id="MobiDB-lite"/>
    </source>
</evidence>
<reference evidence="3" key="1">
    <citation type="journal article" date="2019" name="Int. J. Syst. Evol. Microbiol.">
        <title>The Global Catalogue of Microorganisms (GCM) 10K type strain sequencing project: providing services to taxonomists for standard genome sequencing and annotation.</title>
        <authorList>
            <consortium name="The Broad Institute Genomics Platform"/>
            <consortium name="The Broad Institute Genome Sequencing Center for Infectious Disease"/>
            <person name="Wu L."/>
            <person name="Ma J."/>
        </authorList>
    </citation>
    <scope>NUCLEOTIDE SEQUENCE [LARGE SCALE GENOMIC DNA]</scope>
    <source>
        <strain evidence="3">CCUG 53903</strain>
    </source>
</reference>
<comment type="caution">
    <text evidence="2">The sequence shown here is derived from an EMBL/GenBank/DDBJ whole genome shotgun (WGS) entry which is preliminary data.</text>
</comment>
<feature type="region of interest" description="Disordered" evidence="1">
    <location>
        <begin position="135"/>
        <end position="179"/>
    </location>
</feature>
<dbReference type="EMBL" id="JBHSPA010000085">
    <property type="protein sequence ID" value="MFC5832796.1"/>
    <property type="molecule type" value="Genomic_DNA"/>
</dbReference>
<evidence type="ECO:0000313" key="2">
    <source>
        <dbReference type="EMBL" id="MFC5832796.1"/>
    </source>
</evidence>
<dbReference type="Proteomes" id="UP001596058">
    <property type="component" value="Unassembled WGS sequence"/>
</dbReference>
<proteinExistence type="predicted"/>
<organism evidence="2 3">
    <name type="scientific">Nonomuraea insulae</name>
    <dbReference type="NCBI Taxonomy" id="1616787"/>
    <lineage>
        <taxon>Bacteria</taxon>
        <taxon>Bacillati</taxon>
        <taxon>Actinomycetota</taxon>
        <taxon>Actinomycetes</taxon>
        <taxon>Streptosporangiales</taxon>
        <taxon>Streptosporangiaceae</taxon>
        <taxon>Nonomuraea</taxon>
    </lineage>
</organism>
<keyword evidence="3" id="KW-1185">Reference proteome</keyword>
<gene>
    <name evidence="2" type="ORF">ACFPZ3_53875</name>
</gene>
<dbReference type="RefSeq" id="WP_379522231.1">
    <property type="nucleotide sequence ID" value="NZ_JBHSPA010000085.1"/>
</dbReference>
<evidence type="ECO:0000313" key="3">
    <source>
        <dbReference type="Proteomes" id="UP001596058"/>
    </source>
</evidence>
<name>A0ABW1D7Y9_9ACTN</name>
<evidence type="ECO:0008006" key="4">
    <source>
        <dbReference type="Google" id="ProtNLM"/>
    </source>
</evidence>
<sequence>MLPGGNRDWPAGALRWRGHLVCALDGTTMSVPDSPANLAPYRHQSGSHGGSGYPLVRLPAGVVCGTRTVLAATFGPFTTGETRYAPALFGCLRAGMVLPANRNLAVKALVTAIASAARDLLIRCKNSRLATLPDGSWTSMLGGRDPGRPHHRHPLRRQPANRPLPADHHPARPAPLPRP</sequence>
<protein>
    <recommendedName>
        <fullName evidence="4">DDE superfamily endonuclease</fullName>
    </recommendedName>
</protein>